<dbReference type="SMART" id="SM00671">
    <property type="entry name" value="SEL1"/>
    <property type="match status" value="11"/>
</dbReference>
<keyword evidence="1" id="KW-0175">Coiled coil</keyword>
<feature type="coiled-coil region" evidence="1">
    <location>
        <begin position="548"/>
        <end position="575"/>
    </location>
</feature>
<dbReference type="EMBL" id="JAVDQK010000032">
    <property type="protein sequence ID" value="MDR6221395.1"/>
    <property type="molecule type" value="Genomic_DNA"/>
</dbReference>
<accession>A0AAE3XJE5</accession>
<keyword evidence="2" id="KW-0732">Signal</keyword>
<evidence type="ECO:0000256" key="2">
    <source>
        <dbReference type="SAM" id="SignalP"/>
    </source>
</evidence>
<evidence type="ECO:0000313" key="3">
    <source>
        <dbReference type="EMBL" id="MDR6221395.1"/>
    </source>
</evidence>
<name>A0AAE3XJE5_9DEIO</name>
<dbReference type="SUPFAM" id="SSF81901">
    <property type="entry name" value="HCP-like"/>
    <property type="match status" value="2"/>
</dbReference>
<gene>
    <name evidence="3" type="ORF">J2Y00_005031</name>
</gene>
<proteinExistence type="predicted"/>
<comment type="caution">
    <text evidence="3">The sequence shown here is derived from an EMBL/GenBank/DDBJ whole genome shotgun (WGS) entry which is preliminary data.</text>
</comment>
<reference evidence="3" key="1">
    <citation type="submission" date="2023-07" db="EMBL/GenBank/DDBJ databases">
        <title>Sorghum-associated microbial communities from plants grown in Nebraska, USA.</title>
        <authorList>
            <person name="Schachtman D."/>
        </authorList>
    </citation>
    <scope>NUCLEOTIDE SEQUENCE</scope>
    <source>
        <strain evidence="3">BE330</strain>
    </source>
</reference>
<dbReference type="PANTHER" id="PTHR43628">
    <property type="entry name" value="ACTIVATOR OF C KINASE PROTEIN 1-RELATED"/>
    <property type="match status" value="1"/>
</dbReference>
<dbReference type="Proteomes" id="UP001185331">
    <property type="component" value="Unassembled WGS sequence"/>
</dbReference>
<dbReference type="InterPro" id="IPR006597">
    <property type="entry name" value="Sel1-like"/>
</dbReference>
<organism evidence="3 4">
    <name type="scientific">Deinococcus soli</name>
    <name type="common">ex Cha et al. 2016</name>
    <dbReference type="NCBI Taxonomy" id="1309411"/>
    <lineage>
        <taxon>Bacteria</taxon>
        <taxon>Thermotogati</taxon>
        <taxon>Deinococcota</taxon>
        <taxon>Deinococci</taxon>
        <taxon>Deinococcales</taxon>
        <taxon>Deinococcaceae</taxon>
        <taxon>Deinococcus</taxon>
    </lineage>
</organism>
<feature type="signal peptide" evidence="2">
    <location>
        <begin position="1"/>
        <end position="21"/>
    </location>
</feature>
<dbReference type="Gene3D" id="1.25.40.10">
    <property type="entry name" value="Tetratricopeptide repeat domain"/>
    <property type="match status" value="3"/>
</dbReference>
<feature type="chain" id="PRO_5042210189" evidence="2">
    <location>
        <begin position="22"/>
        <end position="576"/>
    </location>
</feature>
<dbReference type="PANTHER" id="PTHR43628:SF1">
    <property type="entry name" value="CHITIN SYNTHASE REGULATORY FACTOR 2-RELATED"/>
    <property type="match status" value="1"/>
</dbReference>
<dbReference type="RefSeq" id="WP_309859375.1">
    <property type="nucleotide sequence ID" value="NZ_JAVDQJ010000032.1"/>
</dbReference>
<sequence>MTSMVRNILMVGALLGSAALAGTPEGIRFYDAKNYAAALTELQPAAQRGDAQAMLYLAWMFLDGLGVPKDAPRAFQWALKSAEAGNARAMNQVGRQYVLGQGVEADPVKAYSYFRQGAEAGEMRAMHNLANGYANGAGGLPVDLTLAFTWYRRAADLGLALSYGPVSDAYRQGRGVEKNERLALTYLERGVAAGDGYSLWRMGTVVQAGALGLVQDKPRAVSLFTQAANAGYAEGLTTLGDIAAADGQGETALEYYRQGAAAGNTQAMYRLAQAYDNASFGLTKDAVQAFEWFRKAADAGHASAMTNTGYAYDTGTGTPKDPVRALAYYRQAAARGDATAMYNLGTVHENGRLGQPKDLVAAFGWYTSAADAGNVHAMRALAVSYSRGTGALETKDPVQAFEWYRKAADAGDLGATLTTGYLLLKGRGTTKDAAMAENYFLDVIRLARSQAEKDAPSQLVRAMTRETELNRRIDPLIAQLSAANKKINDNINLGNRSRDARYYTAARATADETVQAIQDVIGEAQAVLSLYDAISRSLGIPTATAEYARDLRDTLTELNRKLEQFRKTSEDLRRAG</sequence>
<dbReference type="InterPro" id="IPR052945">
    <property type="entry name" value="Mitotic_Regulator"/>
</dbReference>
<evidence type="ECO:0000313" key="4">
    <source>
        <dbReference type="Proteomes" id="UP001185331"/>
    </source>
</evidence>
<dbReference type="AlphaFoldDB" id="A0AAE3XJE5"/>
<dbReference type="InterPro" id="IPR011990">
    <property type="entry name" value="TPR-like_helical_dom_sf"/>
</dbReference>
<dbReference type="Pfam" id="PF08238">
    <property type="entry name" value="Sel1"/>
    <property type="match status" value="11"/>
</dbReference>
<evidence type="ECO:0000256" key="1">
    <source>
        <dbReference type="SAM" id="Coils"/>
    </source>
</evidence>
<protein>
    <submittedName>
        <fullName evidence="3">TPR repeat protein</fullName>
    </submittedName>
</protein>